<dbReference type="GO" id="GO:0042790">
    <property type="term" value="P:nucleolar large rRNA transcription by RNA polymerase I"/>
    <property type="evidence" value="ECO:0007669"/>
    <property type="project" value="TreeGrafter"/>
</dbReference>
<dbReference type="Pfam" id="PF20645">
    <property type="entry name" value="Rrn7_cyclin_C"/>
    <property type="match status" value="1"/>
</dbReference>
<dbReference type="GeneID" id="54550851"/>
<evidence type="ECO:0000256" key="6">
    <source>
        <dbReference type="ARBA" id="ARBA00023015"/>
    </source>
</evidence>
<evidence type="ECO:0000256" key="8">
    <source>
        <dbReference type="ARBA" id="ARBA00023163"/>
    </source>
</evidence>
<keyword evidence="7" id="KW-0238">DNA-binding</keyword>
<dbReference type="Proteomes" id="UP000800097">
    <property type="component" value="Unassembled WGS sequence"/>
</dbReference>
<evidence type="ECO:0000256" key="10">
    <source>
        <dbReference type="SAM" id="MobiDB-lite"/>
    </source>
</evidence>
<keyword evidence="9" id="KW-0539">Nucleus</keyword>
<name>A0A6A6JW51_WESOR</name>
<comment type="similarity">
    <text evidence="2">Belongs to the RRN7/TAF1B family.</text>
</comment>
<reference evidence="13" key="1">
    <citation type="journal article" date="2020" name="Stud. Mycol.">
        <title>101 Dothideomycetes genomes: a test case for predicting lifestyles and emergence of pathogens.</title>
        <authorList>
            <person name="Haridas S."/>
            <person name="Albert R."/>
            <person name="Binder M."/>
            <person name="Bloem J."/>
            <person name="Labutti K."/>
            <person name="Salamov A."/>
            <person name="Andreopoulos B."/>
            <person name="Baker S."/>
            <person name="Barry K."/>
            <person name="Bills G."/>
            <person name="Bluhm B."/>
            <person name="Cannon C."/>
            <person name="Castanera R."/>
            <person name="Culley D."/>
            <person name="Daum C."/>
            <person name="Ezra D."/>
            <person name="Gonzalez J."/>
            <person name="Henrissat B."/>
            <person name="Kuo A."/>
            <person name="Liang C."/>
            <person name="Lipzen A."/>
            <person name="Lutzoni F."/>
            <person name="Magnuson J."/>
            <person name="Mondo S."/>
            <person name="Nolan M."/>
            <person name="Ohm R."/>
            <person name="Pangilinan J."/>
            <person name="Park H.-J."/>
            <person name="Ramirez L."/>
            <person name="Alfaro M."/>
            <person name="Sun H."/>
            <person name="Tritt A."/>
            <person name="Yoshinaga Y."/>
            <person name="Zwiers L.-H."/>
            <person name="Turgeon B."/>
            <person name="Goodwin S."/>
            <person name="Spatafora J."/>
            <person name="Crous P."/>
            <person name="Grigoriev I."/>
        </authorList>
    </citation>
    <scope>NUCLEOTIDE SEQUENCE</scope>
    <source>
        <strain evidence="13">CBS 379.55</strain>
    </source>
</reference>
<evidence type="ECO:0000256" key="9">
    <source>
        <dbReference type="ARBA" id="ARBA00023242"/>
    </source>
</evidence>
<dbReference type="Pfam" id="PF20644">
    <property type="entry name" value="Rrn7_cyclin_N"/>
    <property type="match status" value="1"/>
</dbReference>
<gene>
    <name evidence="13" type="ORF">EI97DRAFT_430374</name>
</gene>
<keyword evidence="8" id="KW-0804">Transcription</keyword>
<dbReference type="GO" id="GO:0008270">
    <property type="term" value="F:zinc ion binding"/>
    <property type="evidence" value="ECO:0007669"/>
    <property type="project" value="UniProtKB-KW"/>
</dbReference>
<dbReference type="PANTHER" id="PTHR31576">
    <property type="entry name" value="TATA BOX-BINDING PROTEIN-ASSOCIATED FACTOR RNA POLYMERASE I SUBUNIT B"/>
    <property type="match status" value="1"/>
</dbReference>
<feature type="domain" description="Rrn7/TAF1B N-terminal cyclin" evidence="11">
    <location>
        <begin position="88"/>
        <end position="212"/>
    </location>
</feature>
<keyword evidence="4" id="KW-0863">Zinc-finger</keyword>
<evidence type="ECO:0000259" key="12">
    <source>
        <dbReference type="Pfam" id="PF20645"/>
    </source>
</evidence>
<evidence type="ECO:0000256" key="2">
    <source>
        <dbReference type="ARBA" id="ARBA00006899"/>
    </source>
</evidence>
<evidence type="ECO:0000259" key="11">
    <source>
        <dbReference type="Pfam" id="PF20644"/>
    </source>
</evidence>
<proteinExistence type="inferred from homology"/>
<evidence type="ECO:0000313" key="14">
    <source>
        <dbReference type="Proteomes" id="UP000800097"/>
    </source>
</evidence>
<evidence type="ECO:0008006" key="15">
    <source>
        <dbReference type="Google" id="ProtNLM"/>
    </source>
</evidence>
<dbReference type="InterPro" id="IPR048538">
    <property type="entry name" value="Rrn7_cyclin_C"/>
</dbReference>
<dbReference type="GO" id="GO:0070860">
    <property type="term" value="C:RNA polymerase I core factor complex"/>
    <property type="evidence" value="ECO:0007669"/>
    <property type="project" value="InterPro"/>
</dbReference>
<dbReference type="RefSeq" id="XP_033656818.1">
    <property type="nucleotide sequence ID" value="XM_033797676.1"/>
</dbReference>
<evidence type="ECO:0000256" key="4">
    <source>
        <dbReference type="ARBA" id="ARBA00022771"/>
    </source>
</evidence>
<dbReference type="AlphaFoldDB" id="A0A6A6JW51"/>
<accession>A0A6A6JW51</accession>
<dbReference type="OrthoDB" id="428577at2759"/>
<evidence type="ECO:0000256" key="5">
    <source>
        <dbReference type="ARBA" id="ARBA00022833"/>
    </source>
</evidence>
<protein>
    <recommendedName>
        <fullName evidence="15">RRN7-type domain-containing protein</fullName>
    </recommendedName>
</protein>
<feature type="compositionally biased region" description="Polar residues" evidence="10">
    <location>
        <begin position="133"/>
        <end position="145"/>
    </location>
</feature>
<evidence type="ECO:0000256" key="7">
    <source>
        <dbReference type="ARBA" id="ARBA00023125"/>
    </source>
</evidence>
<keyword evidence="14" id="KW-1185">Reference proteome</keyword>
<dbReference type="EMBL" id="ML986486">
    <property type="protein sequence ID" value="KAF2279279.1"/>
    <property type="molecule type" value="Genomic_DNA"/>
</dbReference>
<dbReference type="GO" id="GO:0001164">
    <property type="term" value="F:RNA polymerase I core promoter sequence-specific DNA binding"/>
    <property type="evidence" value="ECO:0007669"/>
    <property type="project" value="InterPro"/>
</dbReference>
<organism evidence="13 14">
    <name type="scientific">Westerdykella ornata</name>
    <dbReference type="NCBI Taxonomy" id="318751"/>
    <lineage>
        <taxon>Eukaryota</taxon>
        <taxon>Fungi</taxon>
        <taxon>Dikarya</taxon>
        <taxon>Ascomycota</taxon>
        <taxon>Pezizomycotina</taxon>
        <taxon>Dothideomycetes</taxon>
        <taxon>Pleosporomycetidae</taxon>
        <taxon>Pleosporales</taxon>
        <taxon>Sporormiaceae</taxon>
        <taxon>Westerdykella</taxon>
    </lineage>
</organism>
<keyword evidence="5" id="KW-0862">Zinc</keyword>
<dbReference type="PANTHER" id="PTHR31576:SF2">
    <property type="entry name" value="TATA BOX-BINDING PROTEIN-ASSOCIATED FACTOR RNA POLYMERASE I SUBUNIT B"/>
    <property type="match status" value="1"/>
</dbReference>
<evidence type="ECO:0000256" key="1">
    <source>
        <dbReference type="ARBA" id="ARBA00004604"/>
    </source>
</evidence>
<keyword evidence="6" id="KW-0805">Transcription regulation</keyword>
<feature type="domain" description="Rrn7/TAF1B C-terminal cyclin" evidence="12">
    <location>
        <begin position="232"/>
        <end position="402"/>
    </location>
</feature>
<evidence type="ECO:0000313" key="13">
    <source>
        <dbReference type="EMBL" id="KAF2279279.1"/>
    </source>
</evidence>
<dbReference type="InterPro" id="IPR048540">
    <property type="entry name" value="Rrn7_cyclin_N"/>
</dbReference>
<feature type="region of interest" description="Disordered" evidence="10">
    <location>
        <begin position="133"/>
        <end position="161"/>
    </location>
</feature>
<sequence length="535" mass="62037">METGSGRTKGPVCGIENCRSRWYEVGEDGYQYCQNGHRKGELIVGVDELDFNTARRTTTRKKRDDEDTGKQKNYFTSHQAVDLYLKSLQLILRHQLWYLVREKRLPEELETVVSDLWALRILQLENQIGESQQYESESQNFSASENESELERETVKSRHREKKLKTTPTLLDSLALCYLGISTLRLPITTGDIYDWITNGQMPYKRAIKHIPPAMREKLPSSYHAMLDPDAPLKYERFHSTLNDLKISLQREYGVIWPALNRPLLLYRLLKDLALPLEVYDGTVRLARYLNYNFTMGTDGTGKITIRHVPEAQLAACFTICVKLFYPFDAIQRYPRTSSEPAAVRIDWDHWYEHLSSTRAAAARRAMQFYTPEELSGLQEKDVFSMSETQLDQYLDWYHETFIDETRTDQNAESDYRRALHSMFPVGGTPASQWSERMPPEPGEQEKLDVVREIHGVQVPVMVVEDGNQQAGIVRPGERYTQYKTVEDLPQQARRFYEQVGRIMGLSVEMLVHAVVVAERRLAKIQAQQKQERNV</sequence>
<comment type="subcellular location">
    <subcellularLocation>
        <location evidence="1">Nucleus</location>
        <location evidence="1">Nucleolus</location>
    </subcellularLocation>
</comment>
<dbReference type="InterPro" id="IPR033599">
    <property type="entry name" value="TAF1B/Rrn7"/>
</dbReference>
<keyword evidence="3" id="KW-0479">Metal-binding</keyword>
<evidence type="ECO:0000256" key="3">
    <source>
        <dbReference type="ARBA" id="ARBA00022723"/>
    </source>
</evidence>